<dbReference type="Pfam" id="PF04773">
    <property type="entry name" value="FecR"/>
    <property type="match status" value="1"/>
</dbReference>
<keyword evidence="1" id="KW-0812">Transmembrane</keyword>
<evidence type="ECO:0000259" key="3">
    <source>
        <dbReference type="Pfam" id="PF16344"/>
    </source>
</evidence>
<dbReference type="Gene3D" id="3.55.50.30">
    <property type="match status" value="1"/>
</dbReference>
<dbReference type="InterPro" id="IPR012373">
    <property type="entry name" value="Ferrdict_sens_TM"/>
</dbReference>
<dbReference type="OrthoDB" id="1099963at2"/>
<feature type="domain" description="FecR protein" evidence="2">
    <location>
        <begin position="186"/>
        <end position="286"/>
    </location>
</feature>
<dbReference type="InterPro" id="IPR006860">
    <property type="entry name" value="FecR"/>
</dbReference>
<dbReference type="EMBL" id="FNUT01000012">
    <property type="protein sequence ID" value="SEG65290.1"/>
    <property type="molecule type" value="Genomic_DNA"/>
</dbReference>
<sequence length="397" mass="44762">MQIAIPNRDMLVNYFLGTLGKEEEEVIDAFLALHIELEYVDSCLVEAMDKMEITTFPNAFQKERVWNMLLQKMESHELPKRKLRQSWFRVLTGVAAAVILVAFSIICYTRMQSRDAVEADLKTIVGAPAGNKANLKLADGRAISLSDASAGNMIEHSGIRVLKNASGEMEIKIAEGKQTSQNAFHRISTPRGGRFKVVLPDGSLAWLNAESAIRFPENFMANQRRVNVSGEIYFEIAKVKNENQEAIPFVVESGRQEIRVLGTHFNVQAYPENQEIETTLIEGRVQVLSKTSGKSVILIPGQQAKVGQNIQVKEVINEEVLAWKNGDFFFQDDELQQVLTDISRWYDVDFECPERLKKIKISGIVSREKSLDSILKRLSSLGKAHLELKGRRIIVKE</sequence>
<dbReference type="Pfam" id="PF16344">
    <property type="entry name" value="FecR_C"/>
    <property type="match status" value="1"/>
</dbReference>
<evidence type="ECO:0000313" key="4">
    <source>
        <dbReference type="EMBL" id="SEG65290.1"/>
    </source>
</evidence>
<dbReference type="Proteomes" id="UP000236731">
    <property type="component" value="Unassembled WGS sequence"/>
</dbReference>
<dbReference type="Gene3D" id="2.60.120.1440">
    <property type="match status" value="1"/>
</dbReference>
<name>A0A1H6BX75_9SPHI</name>
<evidence type="ECO:0000313" key="5">
    <source>
        <dbReference type="Proteomes" id="UP000236731"/>
    </source>
</evidence>
<dbReference type="PANTHER" id="PTHR30273:SF2">
    <property type="entry name" value="PROTEIN FECR"/>
    <property type="match status" value="1"/>
</dbReference>
<proteinExistence type="predicted"/>
<dbReference type="AlphaFoldDB" id="A0A1H6BX75"/>
<feature type="domain" description="Protein FecR C-terminal" evidence="3">
    <location>
        <begin position="328"/>
        <end position="395"/>
    </location>
</feature>
<keyword evidence="1" id="KW-1133">Transmembrane helix</keyword>
<reference evidence="5" key="1">
    <citation type="submission" date="2016-10" db="EMBL/GenBank/DDBJ databases">
        <authorList>
            <person name="Varghese N."/>
            <person name="Submissions S."/>
        </authorList>
    </citation>
    <scope>NUCLEOTIDE SEQUENCE [LARGE SCALE GENOMIC DNA]</scope>
    <source>
        <strain evidence="5">DSM 22361</strain>
    </source>
</reference>
<evidence type="ECO:0000256" key="1">
    <source>
        <dbReference type="SAM" id="Phobius"/>
    </source>
</evidence>
<evidence type="ECO:0000259" key="2">
    <source>
        <dbReference type="Pfam" id="PF04773"/>
    </source>
</evidence>
<dbReference type="GO" id="GO:0016989">
    <property type="term" value="F:sigma factor antagonist activity"/>
    <property type="evidence" value="ECO:0007669"/>
    <property type="project" value="TreeGrafter"/>
</dbReference>
<keyword evidence="1" id="KW-0472">Membrane</keyword>
<protein>
    <submittedName>
        <fullName evidence="4">FecR protein</fullName>
    </submittedName>
</protein>
<feature type="transmembrane region" description="Helical" evidence="1">
    <location>
        <begin position="87"/>
        <end position="106"/>
    </location>
</feature>
<dbReference type="PANTHER" id="PTHR30273">
    <property type="entry name" value="PERIPLASMIC SIGNAL SENSOR AND SIGMA FACTOR ACTIVATOR FECR-RELATED"/>
    <property type="match status" value="1"/>
</dbReference>
<dbReference type="InterPro" id="IPR032508">
    <property type="entry name" value="FecR_C"/>
</dbReference>
<accession>A0A1H6BX75</accession>
<organism evidence="4 5">
    <name type="scientific">Sphingobacterium lactis</name>
    <dbReference type="NCBI Taxonomy" id="797291"/>
    <lineage>
        <taxon>Bacteria</taxon>
        <taxon>Pseudomonadati</taxon>
        <taxon>Bacteroidota</taxon>
        <taxon>Sphingobacteriia</taxon>
        <taxon>Sphingobacteriales</taxon>
        <taxon>Sphingobacteriaceae</taxon>
        <taxon>Sphingobacterium</taxon>
    </lineage>
</organism>
<dbReference type="RefSeq" id="WP_103907440.1">
    <property type="nucleotide sequence ID" value="NZ_CP049246.1"/>
</dbReference>
<keyword evidence="5" id="KW-1185">Reference proteome</keyword>
<gene>
    <name evidence="4" type="ORF">SAMN05421877_11234</name>
</gene>